<evidence type="ECO:0000256" key="1">
    <source>
        <dbReference type="SAM" id="Phobius"/>
    </source>
</evidence>
<comment type="caution">
    <text evidence="2">The sequence shown here is derived from an EMBL/GenBank/DDBJ whole genome shotgun (WGS) entry which is preliminary data.</text>
</comment>
<dbReference type="Proteomes" id="UP000622317">
    <property type="component" value="Unassembled WGS sequence"/>
</dbReference>
<dbReference type="RefSeq" id="WP_191619568.1">
    <property type="nucleotide sequence ID" value="NZ_JACYFG010000061.1"/>
</dbReference>
<evidence type="ECO:0000313" key="2">
    <source>
        <dbReference type="EMBL" id="MBD5782487.1"/>
    </source>
</evidence>
<keyword evidence="1" id="KW-0472">Membrane</keyword>
<name>A0A927IHN7_9BACT</name>
<organism evidence="2 3">
    <name type="scientific">Pelagicoccus enzymogenes</name>
    <dbReference type="NCBI Taxonomy" id="2773457"/>
    <lineage>
        <taxon>Bacteria</taxon>
        <taxon>Pseudomonadati</taxon>
        <taxon>Verrucomicrobiota</taxon>
        <taxon>Opitutia</taxon>
        <taxon>Puniceicoccales</taxon>
        <taxon>Pelagicoccaceae</taxon>
        <taxon>Pelagicoccus</taxon>
    </lineage>
</organism>
<gene>
    <name evidence="2" type="ORF">IEN85_23515</name>
</gene>
<protein>
    <submittedName>
        <fullName evidence="2">DUF2291 family protein</fullName>
    </submittedName>
</protein>
<dbReference type="Pfam" id="PF10054">
    <property type="entry name" value="DUF2291"/>
    <property type="match status" value="1"/>
</dbReference>
<dbReference type="EMBL" id="JACYFG010000061">
    <property type="protein sequence ID" value="MBD5782487.1"/>
    <property type="molecule type" value="Genomic_DNA"/>
</dbReference>
<proteinExistence type="predicted"/>
<accession>A0A927IHN7</accession>
<keyword evidence="3" id="KW-1185">Reference proteome</keyword>
<dbReference type="Gene3D" id="1.10.10.1260">
    <property type="entry name" value="Envelope glycoprotein gp160, DUF2291, helical domain"/>
    <property type="match status" value="1"/>
</dbReference>
<evidence type="ECO:0000313" key="3">
    <source>
        <dbReference type="Proteomes" id="UP000622317"/>
    </source>
</evidence>
<keyword evidence="1" id="KW-1133">Transmembrane helix</keyword>
<dbReference type="AlphaFoldDB" id="A0A927IHN7"/>
<dbReference type="InterPro" id="IPR014582">
    <property type="entry name" value="UCP033535_lipo"/>
</dbReference>
<dbReference type="Gene3D" id="2.40.50.420">
    <property type="entry name" value="Envelope glycoprotein gp160, DUF2291, alpha/beta domain"/>
    <property type="match status" value="1"/>
</dbReference>
<sequence>MNTVSKPSPATPKKWLRVGGTILVVAALWILFPPFGIVSLDEDGKIPSQSNAEVFDPTAFVETFWKGKLEPRFESATKVTVLVEALSDDLAGAVETYGIRQGDVGPAYFLTQGEATIVALKGRRATLAIGKSEVNLLIAPPVFGNTVRDGTGLLNLNDFPGLEEFNAVSATLNHKVETEVMQTLGGNLEVGTRLRFVGCGKAPSSLGDGPIAEFIPLFVEVVQ</sequence>
<dbReference type="InterPro" id="IPR036215">
    <property type="entry name" value="TM0957-like_sf"/>
</dbReference>
<reference evidence="2" key="1">
    <citation type="submission" date="2020-09" db="EMBL/GenBank/DDBJ databases">
        <title>Pelagicoccus enzymogenes sp. nov. with an EPS production, isolated from marine sediment.</title>
        <authorList>
            <person name="Feng X."/>
        </authorList>
    </citation>
    <scope>NUCLEOTIDE SEQUENCE</scope>
    <source>
        <strain evidence="2">NFK12</strain>
    </source>
</reference>
<feature type="transmembrane region" description="Helical" evidence="1">
    <location>
        <begin position="20"/>
        <end position="40"/>
    </location>
</feature>
<dbReference type="SUPFAM" id="SSF141318">
    <property type="entry name" value="TM0957-like"/>
    <property type="match status" value="1"/>
</dbReference>
<keyword evidence="1" id="KW-0812">Transmembrane</keyword>